<dbReference type="EMBL" id="JAAGNN010000007">
    <property type="protein sequence ID" value="KAF4086596.1"/>
    <property type="molecule type" value="Genomic_DNA"/>
</dbReference>
<feature type="chain" id="PRO_5029517101" description="Secreted protein" evidence="1">
    <location>
        <begin position="25"/>
        <end position="83"/>
    </location>
</feature>
<protein>
    <recommendedName>
        <fullName evidence="4">Secreted protein</fullName>
    </recommendedName>
</protein>
<evidence type="ECO:0000313" key="2">
    <source>
        <dbReference type="EMBL" id="KAF4086596.1"/>
    </source>
</evidence>
<keyword evidence="1" id="KW-0732">Signal</keyword>
<proteinExistence type="predicted"/>
<dbReference type="AlphaFoldDB" id="A0A7J6AVE9"/>
<accession>A0A7J6AVE9</accession>
<comment type="caution">
    <text evidence="2">The sequence shown here is derived from an EMBL/GenBank/DDBJ whole genome shotgun (WGS) entry which is preliminary data.</text>
</comment>
<keyword evidence="3" id="KW-1185">Reference proteome</keyword>
<organism evidence="2 3">
    <name type="scientific">Ameiurus melas</name>
    <name type="common">Black bullhead</name>
    <name type="synonym">Silurus melas</name>
    <dbReference type="NCBI Taxonomy" id="219545"/>
    <lineage>
        <taxon>Eukaryota</taxon>
        <taxon>Metazoa</taxon>
        <taxon>Chordata</taxon>
        <taxon>Craniata</taxon>
        <taxon>Vertebrata</taxon>
        <taxon>Euteleostomi</taxon>
        <taxon>Actinopterygii</taxon>
        <taxon>Neopterygii</taxon>
        <taxon>Teleostei</taxon>
        <taxon>Ostariophysi</taxon>
        <taxon>Siluriformes</taxon>
        <taxon>Ictaluridae</taxon>
        <taxon>Ameiurus</taxon>
    </lineage>
</organism>
<name>A0A7J6AVE9_AMEME</name>
<feature type="signal peptide" evidence="1">
    <location>
        <begin position="1"/>
        <end position="24"/>
    </location>
</feature>
<evidence type="ECO:0000313" key="3">
    <source>
        <dbReference type="Proteomes" id="UP000593565"/>
    </source>
</evidence>
<gene>
    <name evidence="2" type="ORF">AMELA_G00085320</name>
</gene>
<dbReference type="Proteomes" id="UP000593565">
    <property type="component" value="Unassembled WGS sequence"/>
</dbReference>
<reference evidence="2 3" key="1">
    <citation type="submission" date="2020-02" db="EMBL/GenBank/DDBJ databases">
        <title>A chromosome-scale genome assembly of the black bullhead catfish (Ameiurus melas).</title>
        <authorList>
            <person name="Wen M."/>
            <person name="Zham M."/>
            <person name="Cabau C."/>
            <person name="Klopp C."/>
            <person name="Donnadieu C."/>
            <person name="Roques C."/>
            <person name="Bouchez O."/>
            <person name="Lampietro C."/>
            <person name="Jouanno E."/>
            <person name="Herpin A."/>
            <person name="Louis A."/>
            <person name="Berthelot C."/>
            <person name="Parey E."/>
            <person name="Roest-Crollius H."/>
            <person name="Braasch I."/>
            <person name="Postlethwait J."/>
            <person name="Robinson-Rechavi M."/>
            <person name="Echchiki A."/>
            <person name="Begum T."/>
            <person name="Montfort J."/>
            <person name="Schartl M."/>
            <person name="Bobe J."/>
            <person name="Guiguen Y."/>
        </authorList>
    </citation>
    <scope>NUCLEOTIDE SEQUENCE [LARGE SCALE GENOMIC DNA]</scope>
    <source>
        <strain evidence="2">M_S1</strain>
        <tissue evidence="2">Blood</tissue>
    </source>
</reference>
<evidence type="ECO:0000256" key="1">
    <source>
        <dbReference type="SAM" id="SignalP"/>
    </source>
</evidence>
<sequence length="83" mass="9461">MQSISGTSHALCVLLLYNLFSAHGDHTVFVHVMKLQLHVKSVFPRDPRTSAERYGEEDSAAFATFDPPVCLFLHPRWPTDYEK</sequence>
<evidence type="ECO:0008006" key="4">
    <source>
        <dbReference type="Google" id="ProtNLM"/>
    </source>
</evidence>